<dbReference type="InterPro" id="IPR052155">
    <property type="entry name" value="Biofilm_reg_signaling"/>
</dbReference>
<evidence type="ECO:0000313" key="4">
    <source>
        <dbReference type="Proteomes" id="UP000199391"/>
    </source>
</evidence>
<dbReference type="Pfam" id="PF13185">
    <property type="entry name" value="GAF_2"/>
    <property type="match status" value="1"/>
</dbReference>
<dbReference type="PANTHER" id="PTHR44757">
    <property type="entry name" value="DIGUANYLATE CYCLASE DGCP"/>
    <property type="match status" value="1"/>
</dbReference>
<dbReference type="SUPFAM" id="SSF141868">
    <property type="entry name" value="EAL domain-like"/>
    <property type="match status" value="1"/>
</dbReference>
<dbReference type="Pfam" id="PF00990">
    <property type="entry name" value="GGDEF"/>
    <property type="match status" value="1"/>
</dbReference>
<dbReference type="NCBIfam" id="TIGR00254">
    <property type="entry name" value="GGDEF"/>
    <property type="match status" value="1"/>
</dbReference>
<dbReference type="SUPFAM" id="SSF55073">
    <property type="entry name" value="Nucleotide cyclase"/>
    <property type="match status" value="1"/>
</dbReference>
<dbReference type="Pfam" id="PF00563">
    <property type="entry name" value="EAL"/>
    <property type="match status" value="1"/>
</dbReference>
<reference evidence="4" key="1">
    <citation type="submission" date="2016-10" db="EMBL/GenBank/DDBJ databases">
        <authorList>
            <person name="Varghese N."/>
            <person name="Submissions S."/>
        </authorList>
    </citation>
    <scope>NUCLEOTIDE SEQUENCE [LARGE SCALE GENOMIC DNA]</scope>
    <source>
        <strain evidence="4">CGMCC 1.11014</strain>
    </source>
</reference>
<dbReference type="PROSITE" id="PS50883">
    <property type="entry name" value="EAL"/>
    <property type="match status" value="1"/>
</dbReference>
<feature type="domain" description="GGDEF" evidence="2">
    <location>
        <begin position="242"/>
        <end position="373"/>
    </location>
</feature>
<dbReference type="EMBL" id="FPBO01000072">
    <property type="protein sequence ID" value="SFV17707.1"/>
    <property type="molecule type" value="Genomic_DNA"/>
</dbReference>
<dbReference type="RefSeq" id="WP_093561555.1">
    <property type="nucleotide sequence ID" value="NZ_FPBO01000072.1"/>
</dbReference>
<protein>
    <submittedName>
        <fullName evidence="3">Diguanylate cyclase (GGDEF) domain-containing protein</fullName>
    </submittedName>
</protein>
<dbReference type="PANTHER" id="PTHR44757:SF2">
    <property type="entry name" value="BIOFILM ARCHITECTURE MAINTENANCE PROTEIN MBAA"/>
    <property type="match status" value="1"/>
</dbReference>
<dbReference type="InterPro" id="IPR035919">
    <property type="entry name" value="EAL_sf"/>
</dbReference>
<dbReference type="InterPro" id="IPR000160">
    <property type="entry name" value="GGDEF_dom"/>
</dbReference>
<dbReference type="InterPro" id="IPR043128">
    <property type="entry name" value="Rev_trsase/Diguanyl_cyclase"/>
</dbReference>
<evidence type="ECO:0000259" key="1">
    <source>
        <dbReference type="PROSITE" id="PS50883"/>
    </source>
</evidence>
<evidence type="ECO:0000259" key="2">
    <source>
        <dbReference type="PROSITE" id="PS50887"/>
    </source>
</evidence>
<dbReference type="CDD" id="cd01949">
    <property type="entry name" value="GGDEF"/>
    <property type="match status" value="1"/>
</dbReference>
<dbReference type="InterPro" id="IPR029787">
    <property type="entry name" value="Nucleotide_cyclase"/>
</dbReference>
<accession>A0A1I7M756</accession>
<proteinExistence type="predicted"/>
<gene>
    <name evidence="3" type="ORF">SAMN05216552_10722</name>
</gene>
<dbReference type="SMART" id="SM00052">
    <property type="entry name" value="EAL"/>
    <property type="match status" value="1"/>
</dbReference>
<dbReference type="InterPro" id="IPR003018">
    <property type="entry name" value="GAF"/>
</dbReference>
<dbReference type="Gene3D" id="3.30.70.270">
    <property type="match status" value="1"/>
</dbReference>
<keyword evidence="4" id="KW-1185">Reference proteome</keyword>
<dbReference type="Gene3D" id="3.30.450.40">
    <property type="match status" value="1"/>
</dbReference>
<sequence length="639" mass="69567">MTQPADEPEGAAEHLPLAKELARVNRALTALSAGNRTLLRATNEQQLLDDMCRVIVDTGGYLLASVGFVQPDEPRTIRWMVHLSAGAADGADEPRAWSETIYGRTATGVAIRTGEAVIGRRLLTDPQYAGPEYGHLRKHAAKLGYAAISAFPLRVDGEVLGAVAMAAADPDAFDQAEVALLGEMVDDMAYGIAALRVRVRHEQAEATIARLAFYDSLTGLPNRTRLVEQLDAAMGDARRGRHALALLHLEVGRFQEINKVLGYRAGDQLLQLLARRLQAQVRGHETLARVGEAEFALLLPDGGADYARQTAQRLVAMMREPVELAGLLLDARVGIGIALYPGHATDADSLIRRANAAMHQAAPGRGGYAMYTGGQEQENTRRLALMGDLYSAIRDNELELYCQPKVGMATRKVCGAEALVRWRHPRHGLVSTMEFIQMAEQAGTITPLTNWMMDAAFSQAHSWREAGEDWALAINLSAHDLYDPGLVDRIRGLFSTWGIPPDRIQFELTESALMTDPAAALETLVRLKRLDVKLFLDDYGTGYSSLGYLQKLPMDGIKIDKSFVTPMVSSGDSEVIVCSTIDLGHNLGLDVVAEGVEDQATWRRLEGLGCDIAQGYLISQPMPAADFPDWAGAWARAPA</sequence>
<dbReference type="Gene3D" id="3.20.20.450">
    <property type="entry name" value="EAL domain"/>
    <property type="match status" value="1"/>
</dbReference>
<dbReference type="InterPro" id="IPR029016">
    <property type="entry name" value="GAF-like_dom_sf"/>
</dbReference>
<dbReference type="InterPro" id="IPR001633">
    <property type="entry name" value="EAL_dom"/>
</dbReference>
<dbReference type="CDD" id="cd01948">
    <property type="entry name" value="EAL"/>
    <property type="match status" value="1"/>
</dbReference>
<evidence type="ECO:0000313" key="3">
    <source>
        <dbReference type="EMBL" id="SFV17707.1"/>
    </source>
</evidence>
<dbReference type="OrthoDB" id="9813903at2"/>
<dbReference type="STRING" id="1035707.SAMN05216552_10722"/>
<organism evidence="3 4">
    <name type="scientific">Pseudoduganella namucuonensis</name>
    <dbReference type="NCBI Taxonomy" id="1035707"/>
    <lineage>
        <taxon>Bacteria</taxon>
        <taxon>Pseudomonadati</taxon>
        <taxon>Pseudomonadota</taxon>
        <taxon>Betaproteobacteria</taxon>
        <taxon>Burkholderiales</taxon>
        <taxon>Oxalobacteraceae</taxon>
        <taxon>Telluria group</taxon>
        <taxon>Pseudoduganella</taxon>
    </lineage>
</organism>
<dbReference type="SUPFAM" id="SSF55781">
    <property type="entry name" value="GAF domain-like"/>
    <property type="match status" value="1"/>
</dbReference>
<dbReference type="Proteomes" id="UP000199391">
    <property type="component" value="Unassembled WGS sequence"/>
</dbReference>
<dbReference type="SMART" id="SM00267">
    <property type="entry name" value="GGDEF"/>
    <property type="match status" value="1"/>
</dbReference>
<dbReference type="AlphaFoldDB" id="A0A1I7M756"/>
<feature type="domain" description="EAL" evidence="1">
    <location>
        <begin position="382"/>
        <end position="635"/>
    </location>
</feature>
<dbReference type="PROSITE" id="PS50887">
    <property type="entry name" value="GGDEF"/>
    <property type="match status" value="1"/>
</dbReference>
<name>A0A1I7M756_9BURK</name>